<protein>
    <recommendedName>
        <fullName evidence="2">UPF0301 protein MBO_03817</fullName>
    </recommendedName>
</protein>
<dbReference type="HAMAP" id="MF_00758">
    <property type="entry name" value="UPF0301"/>
    <property type="match status" value="1"/>
</dbReference>
<organism evidence="3 4">
    <name type="scientific">Moraxella bovoculi 237</name>
    <dbReference type="NCBI Taxonomy" id="743974"/>
    <lineage>
        <taxon>Bacteria</taxon>
        <taxon>Pseudomonadati</taxon>
        <taxon>Pseudomonadota</taxon>
        <taxon>Gammaproteobacteria</taxon>
        <taxon>Moraxellales</taxon>
        <taxon>Moraxellaceae</taxon>
        <taxon>Moraxella</taxon>
    </lineage>
</organism>
<dbReference type="AlphaFoldDB" id="A0A066UEE5"/>
<reference evidence="3 4" key="1">
    <citation type="journal article" date="2014" name="Genome Announc.">
        <title>Draft Genome Sequence of Moraxella bovoculi Strain 237T (ATCC BAA-1259T) Isolated from a Calf with Infectious Bovine Keratoconjunctivitis.</title>
        <authorList>
            <person name="Calcutt M.J."/>
            <person name="Foecking M.F."/>
            <person name="Martin N.T."/>
            <person name="Mhlanga-Mutangadura T."/>
            <person name="Reilly T.J."/>
        </authorList>
    </citation>
    <scope>NUCLEOTIDE SEQUENCE [LARGE SCALE GENOMIC DNA]</scope>
    <source>
        <strain evidence="3 4">237</strain>
    </source>
</reference>
<dbReference type="InterPro" id="IPR003774">
    <property type="entry name" value="AlgH-like"/>
</dbReference>
<accession>A0A066UEE5</accession>
<dbReference type="eggNOG" id="COG1678">
    <property type="taxonomic scope" value="Bacteria"/>
</dbReference>
<keyword evidence="4" id="KW-1185">Reference proteome</keyword>
<sequence length="188" mass="20771">MNKKTNPKNLAHHFLLASPQMDDERFEDTLIYVCRHNADGAWGFIVNQPLSISVGGLLHELDLPSSQIAMNTPAINGGPMRPDAGFVLHTGLPDFKSSFAIGENVCLTTSKDILERLSEDSMAHYLMCMGFCTWGKGQLEDELEAGNWLICPADLQILFRAPFDERLSLAYDKIGVKPTAFVTTQGRA</sequence>
<comment type="similarity">
    <text evidence="1 2">Belongs to the UPF0301 (AlgH) family.</text>
</comment>
<dbReference type="OrthoDB" id="9807486at2"/>
<evidence type="ECO:0000256" key="1">
    <source>
        <dbReference type="ARBA" id="ARBA00009600"/>
    </source>
</evidence>
<proteinExistence type="inferred from homology"/>
<dbReference type="EMBL" id="AOMT01000013">
    <property type="protein sequence ID" value="KDN25475.1"/>
    <property type="molecule type" value="Genomic_DNA"/>
</dbReference>
<dbReference type="SUPFAM" id="SSF143456">
    <property type="entry name" value="VC0467-like"/>
    <property type="match status" value="1"/>
</dbReference>
<dbReference type="Gene3D" id="3.40.1740.10">
    <property type="entry name" value="VC0467-like"/>
    <property type="match status" value="1"/>
</dbReference>
<evidence type="ECO:0000256" key="2">
    <source>
        <dbReference type="HAMAP-Rule" id="MF_00758"/>
    </source>
</evidence>
<evidence type="ECO:0000313" key="3">
    <source>
        <dbReference type="EMBL" id="KDN25475.1"/>
    </source>
</evidence>
<evidence type="ECO:0000313" key="4">
    <source>
        <dbReference type="Proteomes" id="UP000035860"/>
    </source>
</evidence>
<dbReference type="Pfam" id="PF02622">
    <property type="entry name" value="DUF179"/>
    <property type="match status" value="1"/>
</dbReference>
<gene>
    <name evidence="3" type="ORF">MBO_03817</name>
</gene>
<dbReference type="PANTHER" id="PTHR30327:SF1">
    <property type="entry name" value="UPF0301 PROTEIN YQGE"/>
    <property type="match status" value="1"/>
</dbReference>
<dbReference type="RefSeq" id="WP_036363868.1">
    <property type="nucleotide sequence ID" value="NZ_AOMT01000013.1"/>
</dbReference>
<comment type="caution">
    <text evidence="3">The sequence shown here is derived from an EMBL/GenBank/DDBJ whole genome shotgun (WGS) entry which is preliminary data.</text>
</comment>
<dbReference type="Proteomes" id="UP000035860">
    <property type="component" value="Unassembled WGS sequence"/>
</dbReference>
<name>A0A066UEE5_9GAMM</name>
<dbReference type="PANTHER" id="PTHR30327">
    <property type="entry name" value="UNCHARACTERIZED PROTEIN YQGE"/>
    <property type="match status" value="1"/>
</dbReference>
<dbReference type="GO" id="GO:0005829">
    <property type="term" value="C:cytosol"/>
    <property type="evidence" value="ECO:0007669"/>
    <property type="project" value="TreeGrafter"/>
</dbReference>